<dbReference type="RefSeq" id="WP_157090440.1">
    <property type="nucleotide sequence ID" value="NZ_JBHSMX010000054.1"/>
</dbReference>
<sequence>MPMQIYSGTLKELGSGVEETSERIGTAQYSYIEFTDGRMLRNINVVGGLIGKLDATLEDEGPIELHVMEGGKRADLLVAVKTSDGQTFATNLSDSPLPGYVMVAGWTVLGLVLLPVFGLGLLLLWVAWRTWHGIRLVGAAREHLRGLANAVVV</sequence>
<name>A0ABW0QCU1_9BURK</name>
<dbReference type="EMBL" id="JBHSMX010000054">
    <property type="protein sequence ID" value="MFC5522658.1"/>
    <property type="molecule type" value="Genomic_DNA"/>
</dbReference>
<feature type="transmembrane region" description="Helical" evidence="1">
    <location>
        <begin position="100"/>
        <end position="126"/>
    </location>
</feature>
<proteinExistence type="predicted"/>
<gene>
    <name evidence="2" type="ORF">ACFPP7_17340</name>
</gene>
<protein>
    <submittedName>
        <fullName evidence="2">Uncharacterized protein</fullName>
    </submittedName>
</protein>
<comment type="caution">
    <text evidence="2">The sequence shown here is derived from an EMBL/GenBank/DDBJ whole genome shotgun (WGS) entry which is preliminary data.</text>
</comment>
<evidence type="ECO:0000313" key="2">
    <source>
        <dbReference type="EMBL" id="MFC5522658.1"/>
    </source>
</evidence>
<dbReference type="Proteomes" id="UP001596084">
    <property type="component" value="Unassembled WGS sequence"/>
</dbReference>
<keyword evidence="1" id="KW-0812">Transmembrane</keyword>
<evidence type="ECO:0000256" key="1">
    <source>
        <dbReference type="SAM" id="Phobius"/>
    </source>
</evidence>
<keyword evidence="1" id="KW-0472">Membrane</keyword>
<accession>A0ABW0QCU1</accession>
<keyword evidence="3" id="KW-1185">Reference proteome</keyword>
<evidence type="ECO:0000313" key="3">
    <source>
        <dbReference type="Proteomes" id="UP001596084"/>
    </source>
</evidence>
<reference evidence="3" key="1">
    <citation type="journal article" date="2019" name="Int. J. Syst. Evol. Microbiol.">
        <title>The Global Catalogue of Microorganisms (GCM) 10K type strain sequencing project: providing services to taxonomists for standard genome sequencing and annotation.</title>
        <authorList>
            <consortium name="The Broad Institute Genomics Platform"/>
            <consortium name="The Broad Institute Genome Sequencing Center for Infectious Disease"/>
            <person name="Wu L."/>
            <person name="Ma J."/>
        </authorList>
    </citation>
    <scope>NUCLEOTIDE SEQUENCE [LARGE SCALE GENOMIC DNA]</scope>
    <source>
        <strain evidence="3">CGMCC 4.7277</strain>
    </source>
</reference>
<keyword evidence="1" id="KW-1133">Transmembrane helix</keyword>
<organism evidence="2 3">
    <name type="scientific">Polaromonas jejuensis</name>
    <dbReference type="NCBI Taxonomy" id="457502"/>
    <lineage>
        <taxon>Bacteria</taxon>
        <taxon>Pseudomonadati</taxon>
        <taxon>Pseudomonadota</taxon>
        <taxon>Betaproteobacteria</taxon>
        <taxon>Burkholderiales</taxon>
        <taxon>Comamonadaceae</taxon>
        <taxon>Polaromonas</taxon>
    </lineage>
</organism>